<evidence type="ECO:0000313" key="2">
    <source>
        <dbReference type="Proteomes" id="UP000719412"/>
    </source>
</evidence>
<organism evidence="1 2">
    <name type="scientific">Tenebrio molitor</name>
    <name type="common">Yellow mealworm beetle</name>
    <dbReference type="NCBI Taxonomy" id="7067"/>
    <lineage>
        <taxon>Eukaryota</taxon>
        <taxon>Metazoa</taxon>
        <taxon>Ecdysozoa</taxon>
        <taxon>Arthropoda</taxon>
        <taxon>Hexapoda</taxon>
        <taxon>Insecta</taxon>
        <taxon>Pterygota</taxon>
        <taxon>Neoptera</taxon>
        <taxon>Endopterygota</taxon>
        <taxon>Coleoptera</taxon>
        <taxon>Polyphaga</taxon>
        <taxon>Cucujiformia</taxon>
        <taxon>Tenebrionidae</taxon>
        <taxon>Tenebrio</taxon>
    </lineage>
</organism>
<gene>
    <name evidence="1" type="ORF">GEV33_015586</name>
</gene>
<accession>A0A8J6GW55</accession>
<keyword evidence="2" id="KW-1185">Reference proteome</keyword>
<protein>
    <submittedName>
        <fullName evidence="1">Uncharacterized protein</fullName>
    </submittedName>
</protein>
<dbReference type="EMBL" id="JABDTM020031100">
    <property type="protein sequence ID" value="KAH0807205.1"/>
    <property type="molecule type" value="Genomic_DNA"/>
</dbReference>
<dbReference type="Proteomes" id="UP000719412">
    <property type="component" value="Unassembled WGS sequence"/>
</dbReference>
<evidence type="ECO:0000313" key="1">
    <source>
        <dbReference type="EMBL" id="KAH0807205.1"/>
    </source>
</evidence>
<comment type="caution">
    <text evidence="1">The sequence shown here is derived from an EMBL/GenBank/DDBJ whole genome shotgun (WGS) entry which is preliminary data.</text>
</comment>
<reference evidence="1" key="2">
    <citation type="submission" date="2021-08" db="EMBL/GenBank/DDBJ databases">
        <authorList>
            <person name="Eriksson T."/>
        </authorList>
    </citation>
    <scope>NUCLEOTIDE SEQUENCE</scope>
    <source>
        <strain evidence="1">Stoneville</strain>
        <tissue evidence="1">Whole head</tissue>
    </source>
</reference>
<dbReference type="AlphaFoldDB" id="A0A8J6GW55"/>
<sequence>METPVDAVVHDIIGARITGYESVWDSDNVVSNLDLNNSNVELGEVGEVVEEDDLNPNDSCLPGSSANPQIVVDWSDYSPALLKAPTSELLSLTSRSGPSKATTSRTNQKWCDLADKKNQYLDVLQELRIQELKENINMTKLGKDKGFEKHASQKLM</sequence>
<reference evidence="1" key="1">
    <citation type="journal article" date="2020" name="J Insects Food Feed">
        <title>The yellow mealworm (Tenebrio molitor) genome: a resource for the emerging insects as food and feed industry.</title>
        <authorList>
            <person name="Eriksson T."/>
            <person name="Andere A."/>
            <person name="Kelstrup H."/>
            <person name="Emery V."/>
            <person name="Picard C."/>
        </authorList>
    </citation>
    <scope>NUCLEOTIDE SEQUENCE</scope>
    <source>
        <strain evidence="1">Stoneville</strain>
        <tissue evidence="1">Whole head</tissue>
    </source>
</reference>
<proteinExistence type="predicted"/>
<name>A0A8J6GW55_TENMO</name>